<accession>A0AAX6GXT1</accession>
<keyword evidence="2" id="KW-1185">Reference proteome</keyword>
<dbReference type="Proteomes" id="UP001140949">
    <property type="component" value="Unassembled WGS sequence"/>
</dbReference>
<dbReference type="AlphaFoldDB" id="A0AAX6GXT1"/>
<reference evidence="1" key="1">
    <citation type="journal article" date="2023" name="GigaByte">
        <title>Genome assembly of the bearded iris, Iris pallida Lam.</title>
        <authorList>
            <person name="Bruccoleri R.E."/>
            <person name="Oakeley E.J."/>
            <person name="Faust A.M.E."/>
            <person name="Altorfer M."/>
            <person name="Dessus-Babus S."/>
            <person name="Burckhardt D."/>
            <person name="Oertli M."/>
            <person name="Naumann U."/>
            <person name="Petersen F."/>
            <person name="Wong J."/>
        </authorList>
    </citation>
    <scope>NUCLEOTIDE SEQUENCE</scope>
    <source>
        <strain evidence="1">GSM-AAB239-AS_SAM_17_03QT</strain>
    </source>
</reference>
<comment type="caution">
    <text evidence="1">The sequence shown here is derived from an EMBL/GenBank/DDBJ whole genome shotgun (WGS) entry which is preliminary data.</text>
</comment>
<reference evidence="1" key="2">
    <citation type="submission" date="2023-04" db="EMBL/GenBank/DDBJ databases">
        <authorList>
            <person name="Bruccoleri R.E."/>
            <person name="Oakeley E.J."/>
            <person name="Faust A.-M."/>
            <person name="Dessus-Babus S."/>
            <person name="Altorfer M."/>
            <person name="Burckhardt D."/>
            <person name="Oertli M."/>
            <person name="Naumann U."/>
            <person name="Petersen F."/>
            <person name="Wong J."/>
        </authorList>
    </citation>
    <scope>NUCLEOTIDE SEQUENCE</scope>
    <source>
        <strain evidence="1">GSM-AAB239-AS_SAM_17_03QT</strain>
        <tissue evidence="1">Leaf</tissue>
    </source>
</reference>
<name>A0AAX6GXT1_IRIPA</name>
<dbReference type="EMBL" id="JANAVB010014852">
    <property type="protein sequence ID" value="KAJ6833549.1"/>
    <property type="molecule type" value="Genomic_DNA"/>
</dbReference>
<proteinExistence type="predicted"/>
<evidence type="ECO:0000313" key="2">
    <source>
        <dbReference type="Proteomes" id="UP001140949"/>
    </source>
</evidence>
<protein>
    <submittedName>
        <fullName evidence="1">Uncharacterized protein</fullName>
    </submittedName>
</protein>
<gene>
    <name evidence="1" type="ORF">M6B38_339620</name>
</gene>
<organism evidence="1 2">
    <name type="scientific">Iris pallida</name>
    <name type="common">Sweet iris</name>
    <dbReference type="NCBI Taxonomy" id="29817"/>
    <lineage>
        <taxon>Eukaryota</taxon>
        <taxon>Viridiplantae</taxon>
        <taxon>Streptophyta</taxon>
        <taxon>Embryophyta</taxon>
        <taxon>Tracheophyta</taxon>
        <taxon>Spermatophyta</taxon>
        <taxon>Magnoliopsida</taxon>
        <taxon>Liliopsida</taxon>
        <taxon>Asparagales</taxon>
        <taxon>Iridaceae</taxon>
        <taxon>Iridoideae</taxon>
        <taxon>Irideae</taxon>
        <taxon>Iris</taxon>
    </lineage>
</organism>
<evidence type="ECO:0000313" key="1">
    <source>
        <dbReference type="EMBL" id="KAJ6833549.1"/>
    </source>
</evidence>
<sequence>MRVGSETRRRRGARELGRWLRRLECWSIGRRPDLTVDASRSTGSDGRWVEFDQFEADRRGDGRLQAMATVAEGLTPAHSPPLSPHLLHFLVANERKEKWGDMKLYVSEILHFLLSCERQPNAETGSFNSHLQQFLPLAEQSLQSKQPPIETRQFAYGRPLAAKPTLLDSWHQSCCRVASRH</sequence>